<evidence type="ECO:0000313" key="2">
    <source>
        <dbReference type="EMBL" id="MBN7772155.1"/>
    </source>
</evidence>
<sequence length="114" mass="12518">MGAVKVKEVNLERGNPTVDVAMRKLVDELTTAKRTGYRAVIVIHGYGSSGVGGAIKVALKSKLREGSLRGVVRESVGGEEWLNRKRQFVEICTQLRDFSTYIDGNRGLTVVLLK</sequence>
<keyword evidence="3" id="KW-1185">Reference proteome</keyword>
<comment type="caution">
    <text evidence="2">The sequence shown here is derived from an EMBL/GenBank/DDBJ whole genome shotgun (WGS) entry which is preliminary data.</text>
</comment>
<accession>A0A939D6S3</accession>
<dbReference type="Pfam" id="PF01713">
    <property type="entry name" value="Smr"/>
    <property type="match status" value="1"/>
</dbReference>
<dbReference type="InterPro" id="IPR036063">
    <property type="entry name" value="Smr_dom_sf"/>
</dbReference>
<gene>
    <name evidence="2" type="ORF">JYB65_02160</name>
</gene>
<name>A0A939D6S3_CLOAM</name>
<dbReference type="AlphaFoldDB" id="A0A939D6S3"/>
<proteinExistence type="predicted"/>
<dbReference type="EMBL" id="JAFJZZ010000001">
    <property type="protein sequence ID" value="MBN7772155.1"/>
    <property type="molecule type" value="Genomic_DNA"/>
</dbReference>
<feature type="domain" description="Smr" evidence="1">
    <location>
        <begin position="17"/>
        <end position="114"/>
    </location>
</feature>
<dbReference type="Proteomes" id="UP000664545">
    <property type="component" value="Unassembled WGS sequence"/>
</dbReference>
<evidence type="ECO:0000259" key="1">
    <source>
        <dbReference type="Pfam" id="PF01713"/>
    </source>
</evidence>
<dbReference type="Gene3D" id="3.30.1370.110">
    <property type="match status" value="1"/>
</dbReference>
<organism evidence="2 3">
    <name type="scientific">Clostridium aminobutyricum</name>
    <dbReference type="NCBI Taxonomy" id="33953"/>
    <lineage>
        <taxon>Bacteria</taxon>
        <taxon>Bacillati</taxon>
        <taxon>Bacillota</taxon>
        <taxon>Clostridia</taxon>
        <taxon>Eubacteriales</taxon>
        <taxon>Clostridiaceae</taxon>
        <taxon>Clostridium</taxon>
    </lineage>
</organism>
<dbReference type="RefSeq" id="WP_206580928.1">
    <property type="nucleotide sequence ID" value="NZ_JAFJZZ010000001.1"/>
</dbReference>
<dbReference type="SUPFAM" id="SSF160443">
    <property type="entry name" value="SMR domain-like"/>
    <property type="match status" value="1"/>
</dbReference>
<reference evidence="2" key="1">
    <citation type="submission" date="2021-02" db="EMBL/GenBank/DDBJ databases">
        <title>Abyssanaerobacter marinus gen.nov., sp., nov, anaerobic bacterium isolated from the Onnuri vent field of Indian Ocean and suggestion of Mogibacteriaceae fam. nov., and proposal of reclassification of ambiguous this family's genus member.</title>
        <authorList>
            <person name="Kim Y.J."/>
            <person name="Yang J.-A."/>
        </authorList>
    </citation>
    <scope>NUCLEOTIDE SEQUENCE</scope>
    <source>
        <strain evidence="2">DSM 2634</strain>
    </source>
</reference>
<dbReference type="InterPro" id="IPR002625">
    <property type="entry name" value="Smr_dom"/>
</dbReference>
<evidence type="ECO:0000313" key="3">
    <source>
        <dbReference type="Proteomes" id="UP000664545"/>
    </source>
</evidence>
<protein>
    <submittedName>
        <fullName evidence="2">Smr/MutS family protein</fullName>
    </submittedName>
</protein>